<accession>A0ABR1VQ20</accession>
<evidence type="ECO:0000256" key="1">
    <source>
        <dbReference type="ARBA" id="ARBA00008359"/>
    </source>
</evidence>
<keyword evidence="4" id="KW-1185">Reference proteome</keyword>
<dbReference type="Pfam" id="PF09729">
    <property type="entry name" value="Gti1_Pac2"/>
    <property type="match status" value="1"/>
</dbReference>
<dbReference type="EMBL" id="JAQQWL010000005">
    <property type="protein sequence ID" value="KAK8073348.1"/>
    <property type="molecule type" value="Genomic_DNA"/>
</dbReference>
<protein>
    <submittedName>
        <fullName evidence="3">Uncharacterized protein</fullName>
    </submittedName>
</protein>
<dbReference type="PANTHER" id="PTHR28027">
    <property type="entry name" value="TRANSCRIPTIONAL REGULATOR MIT1"/>
    <property type="match status" value="1"/>
</dbReference>
<dbReference type="Proteomes" id="UP001480595">
    <property type="component" value="Unassembled WGS sequence"/>
</dbReference>
<organism evidence="3 4">
    <name type="scientific">Apiospora phragmitis</name>
    <dbReference type="NCBI Taxonomy" id="2905665"/>
    <lineage>
        <taxon>Eukaryota</taxon>
        <taxon>Fungi</taxon>
        <taxon>Dikarya</taxon>
        <taxon>Ascomycota</taxon>
        <taxon>Pezizomycotina</taxon>
        <taxon>Sordariomycetes</taxon>
        <taxon>Xylariomycetidae</taxon>
        <taxon>Amphisphaeriales</taxon>
        <taxon>Apiosporaceae</taxon>
        <taxon>Apiospora</taxon>
    </lineage>
</organism>
<dbReference type="InterPro" id="IPR018608">
    <property type="entry name" value="Gti1/Pac2"/>
</dbReference>
<gene>
    <name evidence="3" type="ORF">PG994_004247</name>
</gene>
<name>A0ABR1VQ20_9PEZI</name>
<sequence length="298" mass="33109">MSDRVAGGAMAHHHHHTSLGVTLKPSFVGYINSTMDALVLFEACLTHRISYVPYRPHDRERANLIRSGNVFIYEEHSSGIKRRVLGKFLLYRELEKPFQPAEKRSVVKKDKKSTNGVSKPTTNSKANSVSLSGINIGGLTSQYSDASSNNEDTNRALVGSLVDSYRFKPDGLVKKTISVKYNKMQYHLISYYNIKNVIQNKLRTPLESPVLQYITPRAALISARNFRAPVEPIMDDRVGVLISQGHIPPDMAYGGSQAMFVPNIHHGHQTGWAAGYPMQANLYAVNPHTLPPPPVAFS</sequence>
<evidence type="ECO:0000313" key="3">
    <source>
        <dbReference type="EMBL" id="KAK8073348.1"/>
    </source>
</evidence>
<dbReference type="GeneID" id="92088719"/>
<dbReference type="RefSeq" id="XP_066717823.1">
    <property type="nucleotide sequence ID" value="XM_066855656.1"/>
</dbReference>
<proteinExistence type="inferred from homology"/>
<reference evidence="3 4" key="1">
    <citation type="submission" date="2023-01" db="EMBL/GenBank/DDBJ databases">
        <title>Analysis of 21 Apiospora genomes using comparative genomics revels a genus with tremendous synthesis potential of carbohydrate active enzymes and secondary metabolites.</title>
        <authorList>
            <person name="Sorensen T."/>
        </authorList>
    </citation>
    <scope>NUCLEOTIDE SEQUENCE [LARGE SCALE GENOMIC DNA]</scope>
    <source>
        <strain evidence="3 4">CBS 135458</strain>
    </source>
</reference>
<dbReference type="PANTHER" id="PTHR28027:SF2">
    <property type="entry name" value="TRANSCRIPTIONAL REGULATOR MIT1"/>
    <property type="match status" value="1"/>
</dbReference>
<comment type="caution">
    <text evidence="3">The sequence shown here is derived from an EMBL/GenBank/DDBJ whole genome shotgun (WGS) entry which is preliminary data.</text>
</comment>
<evidence type="ECO:0000313" key="4">
    <source>
        <dbReference type="Proteomes" id="UP001480595"/>
    </source>
</evidence>
<evidence type="ECO:0000256" key="2">
    <source>
        <dbReference type="SAM" id="MobiDB-lite"/>
    </source>
</evidence>
<feature type="region of interest" description="Disordered" evidence="2">
    <location>
        <begin position="102"/>
        <end position="125"/>
    </location>
</feature>
<comment type="similarity">
    <text evidence="1">Belongs to the MIT1/WOR1 family.</text>
</comment>
<feature type="compositionally biased region" description="Polar residues" evidence="2">
    <location>
        <begin position="114"/>
        <end position="125"/>
    </location>
</feature>